<dbReference type="Proteomes" id="UP001430356">
    <property type="component" value="Unassembled WGS sequence"/>
</dbReference>
<keyword evidence="2" id="KW-0378">Hydrolase</keyword>
<sequence length="395" mass="42816">MCSGRIGHLASPPSSSLARLLCCCCRRRRVSAAPSPPSLHSEWRSGARNVLMSAPNATTLAAASELPNGFRGQGVPLPSDKFIKIGRCASTGEEITICYNTAGDPTHPCLLLVMGLGGTGWYWKDEFVQSLVDVGLYVVRYDHRDTGLSTHLDGYPTPFIARMILPTWASIGEGVPPYTLYDMASDAWGLLTALGIERAHVLGSSMGGMIAQCMALQKPERVKSLTIVFSHSGGPNVKPQTWRMSLAMLEKPASPSLEDRVDFKVHLSSLFTGDYPLDEPVARATAHKILSRCPEDKAGLLRHIWAVQRAESREAGLRQLRGIPTLILHGMEDTMVPFENGLQLARLIDGSKLVSFARMGHAIPKELYTEIVAEVALQLQRGEATPPPPCASPAS</sequence>
<reference evidence="2 3" key="1">
    <citation type="journal article" date="2021" name="MBio">
        <title>A New Model Trypanosomatid, Novymonas esmeraldas: Genomic Perception of Its 'Candidatus Pandoraea novymonadis' Endosymbiont.</title>
        <authorList>
            <person name="Zakharova A."/>
            <person name="Saura A."/>
            <person name="Butenko A."/>
            <person name="Podesvova L."/>
            <person name="Warmusova S."/>
            <person name="Kostygov A.Y."/>
            <person name="Nenarokova A."/>
            <person name="Lukes J."/>
            <person name="Opperdoes F.R."/>
            <person name="Yurchenko V."/>
        </authorList>
    </citation>
    <scope>NUCLEOTIDE SEQUENCE [LARGE SCALE GENOMIC DNA]</scope>
    <source>
        <strain evidence="2 3">E262AT.01</strain>
    </source>
</reference>
<keyword evidence="3" id="KW-1185">Reference proteome</keyword>
<protein>
    <submittedName>
        <fullName evidence="2">Hydrolase, alpha/beta fold family-like protein</fullName>
    </submittedName>
</protein>
<dbReference type="EMBL" id="JAECZO010000104">
    <property type="protein sequence ID" value="KAK7197385.1"/>
    <property type="molecule type" value="Genomic_DNA"/>
</dbReference>
<evidence type="ECO:0000313" key="3">
    <source>
        <dbReference type="Proteomes" id="UP001430356"/>
    </source>
</evidence>
<accession>A0AAW0EUD6</accession>
<dbReference type="PANTHER" id="PTHR43433:SF7">
    <property type="entry name" value="ALPHA_BETA FOLD FAMILY, PUTATIVE-RELATED"/>
    <property type="match status" value="1"/>
</dbReference>
<dbReference type="Gene3D" id="3.40.50.1820">
    <property type="entry name" value="alpha/beta hydrolase"/>
    <property type="match status" value="1"/>
</dbReference>
<dbReference type="Pfam" id="PF00561">
    <property type="entry name" value="Abhydrolase_1"/>
    <property type="match status" value="1"/>
</dbReference>
<proteinExistence type="predicted"/>
<gene>
    <name evidence="2" type="ORF">NESM_000686400</name>
</gene>
<dbReference type="AlphaFoldDB" id="A0AAW0EUD6"/>
<comment type="caution">
    <text evidence="2">The sequence shown here is derived from an EMBL/GenBank/DDBJ whole genome shotgun (WGS) entry which is preliminary data.</text>
</comment>
<dbReference type="GO" id="GO:0016787">
    <property type="term" value="F:hydrolase activity"/>
    <property type="evidence" value="ECO:0007669"/>
    <property type="project" value="UniProtKB-KW"/>
</dbReference>
<dbReference type="SUPFAM" id="SSF53474">
    <property type="entry name" value="alpha/beta-Hydrolases"/>
    <property type="match status" value="1"/>
</dbReference>
<name>A0AAW0EUD6_9TRYP</name>
<evidence type="ECO:0000313" key="2">
    <source>
        <dbReference type="EMBL" id="KAK7197385.1"/>
    </source>
</evidence>
<dbReference type="InterPro" id="IPR000073">
    <property type="entry name" value="AB_hydrolase_1"/>
</dbReference>
<organism evidence="2 3">
    <name type="scientific">Novymonas esmeraldas</name>
    <dbReference type="NCBI Taxonomy" id="1808958"/>
    <lineage>
        <taxon>Eukaryota</taxon>
        <taxon>Discoba</taxon>
        <taxon>Euglenozoa</taxon>
        <taxon>Kinetoplastea</taxon>
        <taxon>Metakinetoplastina</taxon>
        <taxon>Trypanosomatida</taxon>
        <taxon>Trypanosomatidae</taxon>
        <taxon>Novymonas</taxon>
    </lineage>
</organism>
<dbReference type="InterPro" id="IPR029058">
    <property type="entry name" value="AB_hydrolase_fold"/>
</dbReference>
<dbReference type="PANTHER" id="PTHR43433">
    <property type="entry name" value="HYDROLASE, ALPHA/BETA FOLD FAMILY PROTEIN"/>
    <property type="match status" value="1"/>
</dbReference>
<dbReference type="PRINTS" id="PR00111">
    <property type="entry name" value="ABHYDROLASE"/>
</dbReference>
<dbReference type="InterPro" id="IPR050471">
    <property type="entry name" value="AB_hydrolase"/>
</dbReference>
<evidence type="ECO:0000259" key="1">
    <source>
        <dbReference type="Pfam" id="PF00561"/>
    </source>
</evidence>
<feature type="domain" description="AB hydrolase-1" evidence="1">
    <location>
        <begin position="109"/>
        <end position="363"/>
    </location>
</feature>